<dbReference type="InterPro" id="IPR008207">
    <property type="entry name" value="Sig_transdc_His_kin_Hpt_dom"/>
</dbReference>
<dbReference type="GO" id="GO:0004672">
    <property type="term" value="F:protein kinase activity"/>
    <property type="evidence" value="ECO:0007669"/>
    <property type="project" value="UniProtKB-ARBA"/>
</dbReference>
<feature type="modified residue" description="Phosphohistidine" evidence="2">
    <location>
        <position position="54"/>
    </location>
</feature>
<evidence type="ECO:0000313" key="5">
    <source>
        <dbReference type="Proteomes" id="UP000441523"/>
    </source>
</evidence>
<evidence type="ECO:0000259" key="3">
    <source>
        <dbReference type="PROSITE" id="PS50894"/>
    </source>
</evidence>
<protein>
    <recommendedName>
        <fullName evidence="3">HPt domain-containing protein</fullName>
    </recommendedName>
</protein>
<keyword evidence="2" id="KW-0597">Phosphoprotein</keyword>
<dbReference type="RefSeq" id="WP_150962323.1">
    <property type="nucleotide sequence ID" value="NZ_VZZJ01000004.1"/>
</dbReference>
<dbReference type="AlphaFoldDB" id="A0A6N6MYX6"/>
<name>A0A6N6MYX6_9HYPH</name>
<proteinExistence type="predicted"/>
<dbReference type="Pfam" id="PF01627">
    <property type="entry name" value="Hpt"/>
    <property type="match status" value="1"/>
</dbReference>
<keyword evidence="1" id="KW-0902">Two-component regulatory system</keyword>
<evidence type="ECO:0000256" key="2">
    <source>
        <dbReference type="PROSITE-ProRule" id="PRU00110"/>
    </source>
</evidence>
<evidence type="ECO:0000256" key="1">
    <source>
        <dbReference type="ARBA" id="ARBA00023012"/>
    </source>
</evidence>
<dbReference type="SUPFAM" id="SSF47226">
    <property type="entry name" value="Histidine-containing phosphotransfer domain, HPT domain"/>
    <property type="match status" value="1"/>
</dbReference>
<sequence length="106" mass="10960">MDPAIDRTHLAAQTCGDSDLAREVLGLFARQCRDLLPGIADAGLDAPTRADLAHTLKGSALGVGALGVAGASTIVEEALRQGRDSADPVRILEARVAAALEEIMND</sequence>
<comment type="caution">
    <text evidence="4">The sequence shown here is derived from an EMBL/GenBank/DDBJ whole genome shotgun (WGS) entry which is preliminary data.</text>
</comment>
<dbReference type="PROSITE" id="PS50894">
    <property type="entry name" value="HPT"/>
    <property type="match status" value="1"/>
</dbReference>
<gene>
    <name evidence="4" type="ORF">F6X51_06010</name>
</gene>
<dbReference type="Gene3D" id="1.20.120.160">
    <property type="entry name" value="HPT domain"/>
    <property type="match status" value="1"/>
</dbReference>
<dbReference type="GO" id="GO:0000160">
    <property type="term" value="P:phosphorelay signal transduction system"/>
    <property type="evidence" value="ECO:0007669"/>
    <property type="project" value="UniProtKB-KW"/>
</dbReference>
<organism evidence="4 5">
    <name type="scientific">Methylobacterium planeticum</name>
    <dbReference type="NCBI Taxonomy" id="2615211"/>
    <lineage>
        <taxon>Bacteria</taxon>
        <taxon>Pseudomonadati</taxon>
        <taxon>Pseudomonadota</taxon>
        <taxon>Alphaproteobacteria</taxon>
        <taxon>Hyphomicrobiales</taxon>
        <taxon>Methylobacteriaceae</taxon>
        <taxon>Methylobacterium</taxon>
    </lineage>
</organism>
<accession>A0A6N6MYX6</accession>
<evidence type="ECO:0000313" key="4">
    <source>
        <dbReference type="EMBL" id="KAB1074682.1"/>
    </source>
</evidence>
<dbReference type="InterPro" id="IPR036641">
    <property type="entry name" value="HPT_dom_sf"/>
</dbReference>
<feature type="domain" description="HPt" evidence="3">
    <location>
        <begin position="17"/>
        <end position="106"/>
    </location>
</feature>
<dbReference type="Proteomes" id="UP000441523">
    <property type="component" value="Unassembled WGS sequence"/>
</dbReference>
<reference evidence="4 5" key="1">
    <citation type="submission" date="2019-09" db="EMBL/GenBank/DDBJ databases">
        <title>YIM 132548 draft genome.</title>
        <authorList>
            <person name="Jiang L."/>
        </authorList>
    </citation>
    <scope>NUCLEOTIDE SEQUENCE [LARGE SCALE GENOMIC DNA]</scope>
    <source>
        <strain evidence="4 5">YIM 132548</strain>
    </source>
</reference>
<dbReference type="EMBL" id="VZZJ01000004">
    <property type="protein sequence ID" value="KAB1074682.1"/>
    <property type="molecule type" value="Genomic_DNA"/>
</dbReference>
<keyword evidence="5" id="KW-1185">Reference proteome</keyword>